<accession>A0ABQ9G329</accession>
<evidence type="ECO:0000313" key="1">
    <source>
        <dbReference type="EMBL" id="KAJ8866890.1"/>
    </source>
</evidence>
<name>A0ABQ9G329_9NEOP</name>
<comment type="caution">
    <text evidence="1">The sequence shown here is derived from an EMBL/GenBank/DDBJ whole genome shotgun (WGS) entry which is preliminary data.</text>
</comment>
<reference evidence="1 2" key="1">
    <citation type="submission" date="2023-02" db="EMBL/GenBank/DDBJ databases">
        <title>LHISI_Scaffold_Assembly.</title>
        <authorList>
            <person name="Stuart O.P."/>
            <person name="Cleave R."/>
            <person name="Magrath M.J.L."/>
            <person name="Mikheyev A.S."/>
        </authorList>
    </citation>
    <scope>NUCLEOTIDE SEQUENCE [LARGE SCALE GENOMIC DNA]</scope>
    <source>
        <strain evidence="1">Daus_M_001</strain>
        <tissue evidence="1">Leg muscle</tissue>
    </source>
</reference>
<organism evidence="1 2">
    <name type="scientific">Dryococelus australis</name>
    <dbReference type="NCBI Taxonomy" id="614101"/>
    <lineage>
        <taxon>Eukaryota</taxon>
        <taxon>Metazoa</taxon>
        <taxon>Ecdysozoa</taxon>
        <taxon>Arthropoda</taxon>
        <taxon>Hexapoda</taxon>
        <taxon>Insecta</taxon>
        <taxon>Pterygota</taxon>
        <taxon>Neoptera</taxon>
        <taxon>Polyneoptera</taxon>
        <taxon>Phasmatodea</taxon>
        <taxon>Verophasmatodea</taxon>
        <taxon>Anareolatae</taxon>
        <taxon>Phasmatidae</taxon>
        <taxon>Eurycanthinae</taxon>
        <taxon>Dryococelus</taxon>
    </lineage>
</organism>
<dbReference type="EMBL" id="JARBHB010000016">
    <property type="protein sequence ID" value="KAJ8866890.1"/>
    <property type="molecule type" value="Genomic_DNA"/>
</dbReference>
<proteinExistence type="predicted"/>
<sequence>MDEDCPIAVAIALTLQTRRVKRSQLSKARYLEKNPLSRANLMKELRLEPCDWLNYLRMNEDAYLHLLSATLRCLAGGSTYRNPRFRTVISTRSLSKISPETCTRGLHKSVQCD</sequence>
<dbReference type="Proteomes" id="UP001159363">
    <property type="component" value="Chromosome 15"/>
</dbReference>
<keyword evidence="2" id="KW-1185">Reference proteome</keyword>
<protein>
    <submittedName>
        <fullName evidence="1">Uncharacterized protein</fullName>
    </submittedName>
</protein>
<gene>
    <name evidence="1" type="ORF">PR048_032752</name>
</gene>
<evidence type="ECO:0000313" key="2">
    <source>
        <dbReference type="Proteomes" id="UP001159363"/>
    </source>
</evidence>